<protein>
    <submittedName>
        <fullName evidence="3">RWD domain-containing protein 4</fullName>
    </submittedName>
</protein>
<reference evidence="3" key="1">
    <citation type="submission" date="2023-03" db="EMBL/GenBank/DDBJ databases">
        <authorList>
            <person name="Steffen K."/>
            <person name="Cardenas P."/>
        </authorList>
    </citation>
    <scope>NUCLEOTIDE SEQUENCE</scope>
</reference>
<evidence type="ECO:0000259" key="2">
    <source>
        <dbReference type="PROSITE" id="PS50908"/>
    </source>
</evidence>
<dbReference type="PANTHER" id="PTHR21275:SF1">
    <property type="entry name" value="RWD DOMAIN-CONTAINING PROTEIN 4"/>
    <property type="match status" value="1"/>
</dbReference>
<dbReference type="PANTHER" id="PTHR21275">
    <property type="entry name" value="RWD DOMAIN-CONTAINING PROTEIN 4"/>
    <property type="match status" value="1"/>
</dbReference>
<dbReference type="AlphaFoldDB" id="A0AA35WFA1"/>
<dbReference type="InterPro" id="IPR016135">
    <property type="entry name" value="UBQ-conjugating_enzyme/RWD"/>
</dbReference>
<evidence type="ECO:0000256" key="1">
    <source>
        <dbReference type="SAM" id="MobiDB-lite"/>
    </source>
</evidence>
<evidence type="ECO:0000313" key="4">
    <source>
        <dbReference type="Proteomes" id="UP001174909"/>
    </source>
</evidence>
<dbReference type="Pfam" id="PF05773">
    <property type="entry name" value="RWD"/>
    <property type="match status" value="1"/>
</dbReference>
<dbReference type="CDD" id="cd23817">
    <property type="entry name" value="RWD-RWDD4"/>
    <property type="match status" value="1"/>
</dbReference>
<proteinExistence type="predicted"/>
<organism evidence="3 4">
    <name type="scientific">Geodia barretti</name>
    <name type="common">Barrett's horny sponge</name>
    <dbReference type="NCBI Taxonomy" id="519541"/>
    <lineage>
        <taxon>Eukaryota</taxon>
        <taxon>Metazoa</taxon>
        <taxon>Porifera</taxon>
        <taxon>Demospongiae</taxon>
        <taxon>Heteroscleromorpha</taxon>
        <taxon>Tetractinellida</taxon>
        <taxon>Astrophorina</taxon>
        <taxon>Geodiidae</taxon>
        <taxon>Geodia</taxon>
    </lineage>
</organism>
<sequence length="242" mass="27197">MTNEEAQEEEREVLASIYESDDSFTQLSPTSFAYRVGEKGHPQSFMIEVEWGGGYPDEMPRLSLNSFYNKNMSEKSKKAIVEALKKEAEVLLGSPMTYSLIQYAQDNAQDLLALMPSDKVSFEGLDSLYIQPCRARLWRERRERGRRRGGGGDRGGGCGKGRGRRKREEKREKGGADQESQEKNGRQNECSRRETKRMGLGRRCEGAEQNGFSAVLNLSTAANVSSSLCHCVSKRSLISHQQ</sequence>
<dbReference type="InterPro" id="IPR042770">
    <property type="entry name" value="RWDD4"/>
</dbReference>
<accession>A0AA35WFA1</accession>
<evidence type="ECO:0000313" key="3">
    <source>
        <dbReference type="EMBL" id="CAI8015176.1"/>
    </source>
</evidence>
<dbReference type="SMART" id="SM00591">
    <property type="entry name" value="RWD"/>
    <property type="match status" value="1"/>
</dbReference>
<name>A0AA35WFA1_GEOBA</name>
<dbReference type="Gene3D" id="3.10.110.10">
    <property type="entry name" value="Ubiquitin Conjugating Enzyme"/>
    <property type="match status" value="1"/>
</dbReference>
<dbReference type="EMBL" id="CASHTH010001425">
    <property type="protein sequence ID" value="CAI8015176.1"/>
    <property type="molecule type" value="Genomic_DNA"/>
</dbReference>
<dbReference type="InterPro" id="IPR006575">
    <property type="entry name" value="RWD_dom"/>
</dbReference>
<feature type="domain" description="RWD" evidence="2">
    <location>
        <begin position="9"/>
        <end position="111"/>
    </location>
</feature>
<comment type="caution">
    <text evidence="3">The sequence shown here is derived from an EMBL/GenBank/DDBJ whole genome shotgun (WGS) entry which is preliminary data.</text>
</comment>
<feature type="region of interest" description="Disordered" evidence="1">
    <location>
        <begin position="142"/>
        <end position="197"/>
    </location>
</feature>
<dbReference type="Proteomes" id="UP001174909">
    <property type="component" value="Unassembled WGS sequence"/>
</dbReference>
<dbReference type="SUPFAM" id="SSF54495">
    <property type="entry name" value="UBC-like"/>
    <property type="match status" value="1"/>
</dbReference>
<feature type="compositionally biased region" description="Basic and acidic residues" evidence="1">
    <location>
        <begin position="169"/>
        <end position="197"/>
    </location>
</feature>
<keyword evidence="4" id="KW-1185">Reference proteome</keyword>
<dbReference type="PROSITE" id="PS50908">
    <property type="entry name" value="RWD"/>
    <property type="match status" value="1"/>
</dbReference>
<gene>
    <name evidence="3" type="ORF">GBAR_LOCUS9442</name>
</gene>